<dbReference type="Gene3D" id="3.40.630.30">
    <property type="match status" value="1"/>
</dbReference>
<dbReference type="KEGG" id="ptrr:6340168"/>
<dbReference type="EMBL" id="NQIK02000001">
    <property type="protein sequence ID" value="KAF7577010.1"/>
    <property type="molecule type" value="Genomic_DNA"/>
</dbReference>
<dbReference type="Proteomes" id="UP000245464">
    <property type="component" value="Chromosome 1"/>
</dbReference>
<reference evidence="2 3" key="1">
    <citation type="journal article" date="2018" name="BMC Genomics">
        <title>Comparative genomics of the wheat fungal pathogen Pyrenophora tritici-repentis reveals chromosomal variations and genome plasticity.</title>
        <authorList>
            <person name="Moolhuijzen P."/>
            <person name="See P.T."/>
            <person name="Hane J.K."/>
            <person name="Shi G."/>
            <person name="Liu Z."/>
            <person name="Oliver R.P."/>
            <person name="Moffat C.S."/>
        </authorList>
    </citation>
    <scope>NUCLEOTIDE SEQUENCE [LARGE SCALE GENOMIC DNA]</scope>
    <source>
        <strain evidence="2">M4</strain>
    </source>
</reference>
<accession>A0A317BC77</accession>
<evidence type="ECO:0000313" key="3">
    <source>
        <dbReference type="Proteomes" id="UP000245464"/>
    </source>
</evidence>
<dbReference type="Pfam" id="PF22998">
    <property type="entry name" value="GNAT_LYC1-like"/>
    <property type="match status" value="1"/>
</dbReference>
<gene>
    <name evidence="2" type="ORF">PtrM4_012500</name>
</gene>
<comment type="caution">
    <text evidence="2">The sequence shown here is derived from an EMBL/GenBank/DDBJ whole genome shotgun (WGS) entry which is preliminary data.</text>
</comment>
<dbReference type="InterPro" id="IPR055100">
    <property type="entry name" value="GNAT_LYC1-like"/>
</dbReference>
<evidence type="ECO:0000259" key="1">
    <source>
        <dbReference type="Pfam" id="PF22998"/>
    </source>
</evidence>
<dbReference type="AlphaFoldDB" id="A0A317BC77"/>
<dbReference type="PANTHER" id="PTHR34815">
    <property type="entry name" value="LYSINE ACETYLTRANSFERASE"/>
    <property type="match status" value="1"/>
</dbReference>
<dbReference type="GeneID" id="6340168"/>
<dbReference type="PANTHER" id="PTHR34815:SF4">
    <property type="entry name" value="N-ACETYLTRANSFERASE DOMAIN-CONTAINING PROTEIN"/>
    <property type="match status" value="1"/>
</dbReference>
<sequence>MAISELKKGDAPSLALVHPTEAEKQIQFNLNGAEWCGALTLPAYIRREAHLAQTTLTRDGGISYWMLVDTSLPNNPFDPKSGTRLPLASCETYRKKALVWQNGVLKEVICHGVGSVYCANHLRKRGYAQRMITELSKVIRTYQTEEGLECMFSVLYSDIGKKFYKSFGWEPFTSSHISLPLTTAQDTSCLPVARPLYAEDLEELCSTDIASLRQSLKSRPKGSKTAVALIPNLETIQWHHAREEFVGNELHGKRPKIKGAIVGTEKGKRIWCYWTRMWYNPNPAETKGNTLHILRLVVEDNGGEGSSNDMANGSGNGQEAAIAALMAMAQREAQAWKMEHVEMWAPTPVALAAAKKLDPDVQVVHRDVESIACLQWFPEHDGSAADEIEWIGIENATEVATSQLKIIATLAEAIVIRPHSGISKLKVINQD</sequence>
<proteinExistence type="predicted"/>
<dbReference type="RefSeq" id="XP_001931222.2">
    <property type="nucleotide sequence ID" value="XM_001931187.2"/>
</dbReference>
<organism evidence="2 3">
    <name type="scientific">Pyrenophora tritici-repentis</name>
    <dbReference type="NCBI Taxonomy" id="45151"/>
    <lineage>
        <taxon>Eukaryota</taxon>
        <taxon>Fungi</taxon>
        <taxon>Dikarya</taxon>
        <taxon>Ascomycota</taxon>
        <taxon>Pezizomycotina</taxon>
        <taxon>Dothideomycetes</taxon>
        <taxon>Pleosporomycetidae</taxon>
        <taxon>Pleosporales</taxon>
        <taxon>Pleosporineae</taxon>
        <taxon>Pleosporaceae</taxon>
        <taxon>Pyrenophora</taxon>
    </lineage>
</organism>
<protein>
    <recommendedName>
        <fullName evidence="1">LYC1 C-terminal domain-containing protein</fullName>
    </recommendedName>
</protein>
<dbReference type="SUPFAM" id="SSF55729">
    <property type="entry name" value="Acyl-CoA N-acyltransferases (Nat)"/>
    <property type="match status" value="1"/>
</dbReference>
<evidence type="ECO:0000313" key="2">
    <source>
        <dbReference type="EMBL" id="KAF7577010.1"/>
    </source>
</evidence>
<feature type="domain" description="LYC1 C-terminal" evidence="1">
    <location>
        <begin position="176"/>
        <end position="395"/>
    </location>
</feature>
<dbReference type="InterPro" id="IPR053013">
    <property type="entry name" value="LAT"/>
</dbReference>
<name>A0A317BC77_9PLEO</name>
<dbReference type="InterPro" id="IPR016181">
    <property type="entry name" value="Acyl_CoA_acyltransferase"/>
</dbReference>